<dbReference type="PANTHER" id="PTHR34583:SF2">
    <property type="entry name" value="ANTIPORTER SUBUNIT MNHC2-RELATED"/>
    <property type="match status" value="1"/>
</dbReference>
<comment type="subcellular location">
    <subcellularLocation>
        <location evidence="1">Cell membrane</location>
        <topology evidence="1">Multi-pass membrane protein</topology>
    </subcellularLocation>
</comment>
<evidence type="ECO:0000256" key="1">
    <source>
        <dbReference type="ARBA" id="ARBA00004651"/>
    </source>
</evidence>
<reference evidence="9 10" key="1">
    <citation type="journal article" date="2010" name="Stand. Genomic Sci.">
        <title>Complete genome sequence of Cellulomonas flavigena type strain (134).</title>
        <authorList>
            <person name="Abt B."/>
            <person name="Foster B."/>
            <person name="Lapidus A."/>
            <person name="Clum A."/>
            <person name="Sun H."/>
            <person name="Pukall R."/>
            <person name="Lucas S."/>
            <person name="Glavina Del Rio T."/>
            <person name="Nolan M."/>
            <person name="Tice H."/>
            <person name="Cheng J.F."/>
            <person name="Pitluck S."/>
            <person name="Liolios K."/>
            <person name="Ivanova N."/>
            <person name="Mavromatis K."/>
            <person name="Ovchinnikova G."/>
            <person name="Pati A."/>
            <person name="Goodwin L."/>
            <person name="Chen A."/>
            <person name="Palaniappan K."/>
            <person name="Land M."/>
            <person name="Hauser L."/>
            <person name="Chang Y.J."/>
            <person name="Jeffries C.D."/>
            <person name="Rohde M."/>
            <person name="Goker M."/>
            <person name="Woyke T."/>
            <person name="Bristow J."/>
            <person name="Eisen J.A."/>
            <person name="Markowitz V."/>
            <person name="Hugenholtz P."/>
            <person name="Kyrpides N.C."/>
            <person name="Klenk H.P."/>
        </authorList>
    </citation>
    <scope>NUCLEOTIDE SEQUENCE [LARGE SCALE GENOMIC DNA]</scope>
    <source>
        <strain evidence="10">ATCC 482 / DSM 20109 / BCRC 11376 / JCM 18109 / NBRC 3775 / NCIMB 8073 / NRS 134</strain>
    </source>
</reference>
<dbReference type="PANTHER" id="PTHR34583">
    <property type="entry name" value="ANTIPORTER SUBUNIT MNHC2-RELATED"/>
    <property type="match status" value="1"/>
</dbReference>
<evidence type="ECO:0000256" key="3">
    <source>
        <dbReference type="ARBA" id="ARBA00022475"/>
    </source>
</evidence>
<dbReference type="AlphaFoldDB" id="D5UGE5"/>
<evidence type="ECO:0000313" key="9">
    <source>
        <dbReference type="EMBL" id="ADG73128.1"/>
    </source>
</evidence>
<evidence type="ECO:0000256" key="7">
    <source>
        <dbReference type="SAM" id="MobiDB-lite"/>
    </source>
</evidence>
<feature type="compositionally biased region" description="Acidic residues" evidence="7">
    <location>
        <begin position="125"/>
        <end position="141"/>
    </location>
</feature>
<accession>D5UGE5</accession>
<evidence type="ECO:0000256" key="2">
    <source>
        <dbReference type="ARBA" id="ARBA00010388"/>
    </source>
</evidence>
<feature type="transmembrane region" description="Helical" evidence="8">
    <location>
        <begin position="73"/>
        <end position="94"/>
    </location>
</feature>
<dbReference type="InterPro" id="IPR039428">
    <property type="entry name" value="NUOK/Mnh_C1-like"/>
</dbReference>
<keyword evidence="10" id="KW-1185">Reference proteome</keyword>
<evidence type="ECO:0000256" key="4">
    <source>
        <dbReference type="ARBA" id="ARBA00022692"/>
    </source>
</evidence>
<evidence type="ECO:0000313" key="10">
    <source>
        <dbReference type="Proteomes" id="UP000000849"/>
    </source>
</evidence>
<dbReference type="STRING" id="446466.Cfla_0209"/>
<feature type="transmembrane region" description="Helical" evidence="8">
    <location>
        <begin position="30"/>
        <end position="53"/>
    </location>
</feature>
<dbReference type="Proteomes" id="UP000000849">
    <property type="component" value="Chromosome"/>
</dbReference>
<evidence type="ECO:0000256" key="5">
    <source>
        <dbReference type="ARBA" id="ARBA00022989"/>
    </source>
</evidence>
<dbReference type="HOGENOM" id="CLU_082058_0_2_11"/>
<comment type="similarity">
    <text evidence="2">Belongs to the CPA3 antiporters (TC 2.A.63) subunit C family.</text>
</comment>
<dbReference type="EMBL" id="CP001964">
    <property type="protein sequence ID" value="ADG73128.1"/>
    <property type="molecule type" value="Genomic_DNA"/>
</dbReference>
<organism evidence="9 10">
    <name type="scientific">Cellulomonas flavigena (strain ATCC 482 / DSM 20109 / BCRC 11376 / JCM 18109 / NBRC 3775 / NCIMB 8073 / NRS 134)</name>
    <dbReference type="NCBI Taxonomy" id="446466"/>
    <lineage>
        <taxon>Bacteria</taxon>
        <taxon>Bacillati</taxon>
        <taxon>Actinomycetota</taxon>
        <taxon>Actinomycetes</taxon>
        <taxon>Micrococcales</taxon>
        <taxon>Cellulomonadaceae</taxon>
        <taxon>Cellulomonas</taxon>
    </lineage>
</organism>
<feature type="region of interest" description="Disordered" evidence="7">
    <location>
        <begin position="125"/>
        <end position="175"/>
    </location>
</feature>
<keyword evidence="9" id="KW-0830">Ubiquinone</keyword>
<dbReference type="InterPro" id="IPR050601">
    <property type="entry name" value="CPA3_antiporter_subunitC"/>
</dbReference>
<keyword evidence="3" id="KW-1003">Cell membrane</keyword>
<evidence type="ECO:0000256" key="8">
    <source>
        <dbReference type="SAM" id="Phobius"/>
    </source>
</evidence>
<gene>
    <name evidence="9" type="ordered locus">Cfla_0209</name>
</gene>
<keyword evidence="5 8" id="KW-1133">Transmembrane helix</keyword>
<dbReference type="RefSeq" id="WP_013115462.1">
    <property type="nucleotide sequence ID" value="NC_014151.1"/>
</dbReference>
<dbReference type="NCBIfam" id="NF005929">
    <property type="entry name" value="PRK07946.1"/>
    <property type="match status" value="1"/>
</dbReference>
<proteinExistence type="inferred from homology"/>
<dbReference type="Pfam" id="PF00420">
    <property type="entry name" value="Oxidored_q2"/>
    <property type="match status" value="1"/>
</dbReference>
<dbReference type="OrthoDB" id="9799219at2"/>
<dbReference type="KEGG" id="cfl:Cfla_0209"/>
<name>D5UGE5_CELFN</name>
<keyword evidence="4 8" id="KW-0812">Transmembrane</keyword>
<feature type="transmembrane region" description="Helical" evidence="8">
    <location>
        <begin position="6"/>
        <end position="23"/>
    </location>
</feature>
<dbReference type="GO" id="GO:0005886">
    <property type="term" value="C:plasma membrane"/>
    <property type="evidence" value="ECO:0007669"/>
    <property type="project" value="UniProtKB-SubCell"/>
</dbReference>
<dbReference type="eggNOG" id="COG1006">
    <property type="taxonomic scope" value="Bacteria"/>
</dbReference>
<dbReference type="Gene3D" id="1.10.287.3510">
    <property type="match status" value="1"/>
</dbReference>
<protein>
    <submittedName>
        <fullName evidence="9">NADH-ubiquinone oxidoreductase chain 4L</fullName>
    </submittedName>
</protein>
<sequence>MSPNLVFVVTIAVMFTVGVYLVLERSLTRILLGIVLLSNGTNLLILVAGGAAGAPPIIGVASDRPMSDPLPQALILTAIVITLGLTAFLLAMAYRSWQLHRHDEVQDDVEDRRIVRLAAIDERAFEDDDTEYEGETLDEEAASTRDETDLGEAFGGAPAERPPPGSDTTHREEGR</sequence>
<evidence type="ECO:0000256" key="6">
    <source>
        <dbReference type="ARBA" id="ARBA00023136"/>
    </source>
</evidence>
<keyword evidence="6 8" id="KW-0472">Membrane</keyword>